<evidence type="ECO:0000256" key="3">
    <source>
        <dbReference type="SAM" id="Coils"/>
    </source>
</evidence>
<dbReference type="KEGG" id="nfa:NFA_230"/>
<dbReference type="GO" id="GO:0003678">
    <property type="term" value="F:DNA helicase activity"/>
    <property type="evidence" value="ECO:0007669"/>
    <property type="project" value="InterPro"/>
</dbReference>
<keyword evidence="3" id="KW-0175">Coiled coil</keyword>
<dbReference type="InterPro" id="IPR036185">
    <property type="entry name" value="DNA_heli_DnaB-like_N_sf"/>
</dbReference>
<dbReference type="GO" id="GO:0006260">
    <property type="term" value="P:DNA replication"/>
    <property type="evidence" value="ECO:0007669"/>
    <property type="project" value="UniProtKB-KW"/>
</dbReference>
<name>Q5Z3X6_NOCFA</name>
<dbReference type="SUPFAM" id="SSF48024">
    <property type="entry name" value="N-terminal domain of DnaB helicase"/>
    <property type="match status" value="1"/>
</dbReference>
<evidence type="ECO:0000313" key="6">
    <source>
        <dbReference type="Proteomes" id="UP000006820"/>
    </source>
</evidence>
<dbReference type="InterPro" id="IPR007693">
    <property type="entry name" value="DNA_helicase_DnaB-like_N"/>
</dbReference>
<keyword evidence="2" id="KW-0238">DNA-binding</keyword>
<evidence type="ECO:0000256" key="2">
    <source>
        <dbReference type="ARBA" id="ARBA00023125"/>
    </source>
</evidence>
<evidence type="ECO:0000256" key="1">
    <source>
        <dbReference type="ARBA" id="ARBA00022705"/>
    </source>
</evidence>
<keyword evidence="1" id="KW-0235">DNA replication</keyword>
<dbReference type="Proteomes" id="UP000006820">
    <property type="component" value="Chromosome"/>
</dbReference>
<feature type="coiled-coil region" evidence="3">
    <location>
        <begin position="133"/>
        <end position="160"/>
    </location>
</feature>
<dbReference type="eggNOG" id="COG0305">
    <property type="taxonomic scope" value="Bacteria"/>
</dbReference>
<sequence length="433" mass="47971">MSEEGYDLTAERALLGTAMSAPDQIRDVFLAVQPDDWYHHTTRELAGVITGMMRAGRPIDANTTMVEAQNRGLVPGRIPLDFALRCYEAAALPESAAVHAQRIRELSAARKLSQIGLRIAQRMESAWSTGIDRMDVTAAIKQARQALDEAEQITADVAAEPPMPMGKFLSIPDTHDWLVPGLLERMDRVVLTGAEGGGKSVLCSQIAATLAAGLHPFTANPLGSGTLHTRVLVIDCENSPTQARRRYRWITAMIDQRRRNHGLTPIDWNDTMSIEVRPAGIDLLTGLDAAWLERQISAFAPDLVVLGPLYKLHHENPNEEKPAREIAWILDGLRERHGFALLTEAHAGKTTAGDGRRNMAPIGSSVWLRWPEFGFGMRRSDDDPGRGRAQKVDVVSWRGSREERSWPSKLHHAAILPWMPADPDYYETIPRSA</sequence>
<evidence type="ECO:0000313" key="5">
    <source>
        <dbReference type="EMBL" id="BAD54865.1"/>
    </source>
</evidence>
<dbReference type="Pfam" id="PF13481">
    <property type="entry name" value="AAA_25"/>
    <property type="match status" value="1"/>
</dbReference>
<dbReference type="EMBL" id="AP006618">
    <property type="protein sequence ID" value="BAD54865.1"/>
    <property type="molecule type" value="Genomic_DNA"/>
</dbReference>
<dbReference type="OrthoDB" id="4926055at2"/>
<dbReference type="Pfam" id="PF00772">
    <property type="entry name" value="DnaB"/>
    <property type="match status" value="1"/>
</dbReference>
<keyword evidence="6" id="KW-1185">Reference proteome</keyword>
<dbReference type="eggNOG" id="COG1066">
    <property type="taxonomic scope" value="Bacteria"/>
</dbReference>
<organism evidence="5 6">
    <name type="scientific">Nocardia farcinica (strain IFM 10152)</name>
    <dbReference type="NCBI Taxonomy" id="247156"/>
    <lineage>
        <taxon>Bacteria</taxon>
        <taxon>Bacillati</taxon>
        <taxon>Actinomycetota</taxon>
        <taxon>Actinomycetes</taxon>
        <taxon>Mycobacteriales</taxon>
        <taxon>Nocardiaceae</taxon>
        <taxon>Nocardia</taxon>
    </lineage>
</organism>
<evidence type="ECO:0000259" key="4">
    <source>
        <dbReference type="Pfam" id="PF00772"/>
    </source>
</evidence>
<dbReference type="SUPFAM" id="SSF52540">
    <property type="entry name" value="P-loop containing nucleoside triphosphate hydrolases"/>
    <property type="match status" value="1"/>
</dbReference>
<reference evidence="5 6" key="1">
    <citation type="journal article" date="2004" name="Proc. Natl. Acad. Sci. U.S.A.">
        <title>The complete genomic sequence of Nocardia farcinica IFM 10152.</title>
        <authorList>
            <person name="Ishikawa J."/>
            <person name="Yamashita A."/>
            <person name="Mikami Y."/>
            <person name="Hoshino Y."/>
            <person name="Kurita H."/>
            <person name="Hotta K."/>
            <person name="Shiba T."/>
            <person name="Hattori M."/>
        </authorList>
    </citation>
    <scope>NUCLEOTIDE SEQUENCE [LARGE SCALE GENOMIC DNA]</scope>
    <source>
        <strain evidence="5 6">IFM 10152</strain>
    </source>
</reference>
<dbReference type="InterPro" id="IPR027417">
    <property type="entry name" value="P-loop_NTPase"/>
</dbReference>
<dbReference type="InterPro" id="IPR016136">
    <property type="entry name" value="DNA_helicase_N/primase_C"/>
</dbReference>
<dbReference type="Gene3D" id="3.40.50.300">
    <property type="entry name" value="P-loop containing nucleotide triphosphate hydrolases"/>
    <property type="match status" value="1"/>
</dbReference>
<dbReference type="AlphaFoldDB" id="Q5Z3X6"/>
<dbReference type="GO" id="GO:0005524">
    <property type="term" value="F:ATP binding"/>
    <property type="evidence" value="ECO:0007669"/>
    <property type="project" value="InterPro"/>
</dbReference>
<dbReference type="Gene3D" id="1.10.860.10">
    <property type="entry name" value="DNAb Helicase, Chain A"/>
    <property type="match status" value="1"/>
</dbReference>
<accession>Q5Z3X6</accession>
<dbReference type="RefSeq" id="WP_011206552.1">
    <property type="nucleotide sequence ID" value="NC_006361.1"/>
</dbReference>
<dbReference type="GO" id="GO:0003677">
    <property type="term" value="F:DNA binding"/>
    <property type="evidence" value="ECO:0007669"/>
    <property type="project" value="UniProtKB-KW"/>
</dbReference>
<gene>
    <name evidence="5" type="ordered locus">NFA_230</name>
</gene>
<protein>
    <recommendedName>
        <fullName evidence="4">DNA helicase DnaB-like N-terminal domain-containing protein</fullName>
    </recommendedName>
</protein>
<dbReference type="HOGENOM" id="CLU_622422_0_0_11"/>
<dbReference type="STRING" id="247156.NFA_230"/>
<dbReference type="GeneID" id="61130877"/>
<proteinExistence type="predicted"/>
<feature type="domain" description="DNA helicase DnaB-like N-terminal" evidence="4">
    <location>
        <begin position="6"/>
        <end position="101"/>
    </location>
</feature>